<dbReference type="InterPro" id="IPR003593">
    <property type="entry name" value="AAA+_ATPase"/>
</dbReference>
<sequence length="277" mass="29565">MASLRENSSHEHTGKLYISNPSPISFVNINFAYPSRSGILAVRDFNLSIPANSCTTIVGHSGSGKSTLVSLLTRLYALPQSDSLIPCISMAGLDIGQLDIQRLRSLIAVVPQQPALFPDTIAANIAYGLDSLSPFHTAENIRSTAKAVGIDDFISSLPEGYSTIVGDGGFSLSGGQTQLLTIARALVRQPRILVLDEVTSSLDAASAGIVRQTVRKLVAERRGLTVIIISHSREMMDIADKVVVMEQGAIVEEGSYSGLMQREGGSLRRLVDDAKGN</sequence>
<gene>
    <name evidence="8" type="primary">HST6</name>
    <name evidence="8" type="ORF">Plec18167_002587</name>
</gene>
<keyword evidence="2" id="KW-0812">Transmembrane</keyword>
<dbReference type="Gene3D" id="1.20.1560.10">
    <property type="entry name" value="ABC transporter type 1, transmembrane domain"/>
    <property type="match status" value="1"/>
</dbReference>
<keyword evidence="6" id="KW-0472">Membrane</keyword>
<evidence type="ECO:0000256" key="2">
    <source>
        <dbReference type="ARBA" id="ARBA00022692"/>
    </source>
</evidence>
<reference evidence="8 9" key="1">
    <citation type="journal article" date="2024" name="IMA Fungus">
        <title>IMA Genome - F19 : A genome assembly and annotation guide to empower mycologists, including annotated draft genome sequences of Ceratocystis pirilliformis, Diaporthe australafricana, Fusarium ophioides, Paecilomyces lecythidis, and Sporothrix stenoceras.</title>
        <authorList>
            <person name="Aylward J."/>
            <person name="Wilson A.M."/>
            <person name="Visagie C.M."/>
            <person name="Spraker J."/>
            <person name="Barnes I."/>
            <person name="Buitendag C."/>
            <person name="Ceriani C."/>
            <person name="Del Mar Angel L."/>
            <person name="du Plessis D."/>
            <person name="Fuchs T."/>
            <person name="Gasser K."/>
            <person name="Kramer D."/>
            <person name="Li W."/>
            <person name="Munsamy K."/>
            <person name="Piso A."/>
            <person name="Price J.L."/>
            <person name="Sonnekus B."/>
            <person name="Thomas C."/>
            <person name="van der Nest A."/>
            <person name="van Dijk A."/>
            <person name="van Heerden A."/>
            <person name="van Vuuren N."/>
            <person name="Yilmaz N."/>
            <person name="Duong T.A."/>
            <person name="van der Merwe N.A."/>
            <person name="Wingfield M.J."/>
            <person name="Wingfield B.D."/>
        </authorList>
    </citation>
    <scope>NUCLEOTIDE SEQUENCE [LARGE SCALE GENOMIC DNA]</scope>
    <source>
        <strain evidence="8 9">CMW 18167</strain>
    </source>
</reference>
<evidence type="ECO:0000256" key="3">
    <source>
        <dbReference type="ARBA" id="ARBA00022741"/>
    </source>
</evidence>
<evidence type="ECO:0000256" key="5">
    <source>
        <dbReference type="ARBA" id="ARBA00022989"/>
    </source>
</evidence>
<dbReference type="EMBL" id="JAVDPF010000005">
    <property type="protein sequence ID" value="KAL1883580.1"/>
    <property type="molecule type" value="Genomic_DNA"/>
</dbReference>
<evidence type="ECO:0000256" key="1">
    <source>
        <dbReference type="ARBA" id="ARBA00004141"/>
    </source>
</evidence>
<keyword evidence="3" id="KW-0547">Nucleotide-binding</keyword>
<dbReference type="SUPFAM" id="SSF52540">
    <property type="entry name" value="P-loop containing nucleoside triphosphate hydrolases"/>
    <property type="match status" value="1"/>
</dbReference>
<protein>
    <submittedName>
        <fullName evidence="8">ATP-dependent permease</fullName>
    </submittedName>
</protein>
<accession>A0ABR3Y6M8</accession>
<keyword evidence="9" id="KW-1185">Reference proteome</keyword>
<evidence type="ECO:0000313" key="9">
    <source>
        <dbReference type="Proteomes" id="UP001583193"/>
    </source>
</evidence>
<dbReference type="InterPro" id="IPR036640">
    <property type="entry name" value="ABC1_TM_sf"/>
</dbReference>
<dbReference type="Pfam" id="PF00005">
    <property type="entry name" value="ABC_tran"/>
    <property type="match status" value="1"/>
</dbReference>
<evidence type="ECO:0000259" key="7">
    <source>
        <dbReference type="PROSITE" id="PS50893"/>
    </source>
</evidence>
<feature type="domain" description="ABC transporter" evidence="7">
    <location>
        <begin position="24"/>
        <end position="272"/>
    </location>
</feature>
<dbReference type="InterPro" id="IPR039421">
    <property type="entry name" value="Type_1_exporter"/>
</dbReference>
<keyword evidence="5" id="KW-1133">Transmembrane helix</keyword>
<name>A0ABR3Y6M8_9EURO</name>
<dbReference type="Gene3D" id="3.40.50.300">
    <property type="entry name" value="P-loop containing nucleotide triphosphate hydrolases"/>
    <property type="match status" value="1"/>
</dbReference>
<evidence type="ECO:0000256" key="4">
    <source>
        <dbReference type="ARBA" id="ARBA00022840"/>
    </source>
</evidence>
<dbReference type="InterPro" id="IPR027417">
    <property type="entry name" value="P-loop_NTPase"/>
</dbReference>
<dbReference type="PANTHER" id="PTHR24221">
    <property type="entry name" value="ATP-BINDING CASSETTE SUB-FAMILY B"/>
    <property type="match status" value="1"/>
</dbReference>
<dbReference type="InterPro" id="IPR003439">
    <property type="entry name" value="ABC_transporter-like_ATP-bd"/>
</dbReference>
<keyword evidence="4" id="KW-0067">ATP-binding</keyword>
<comment type="subcellular location">
    <subcellularLocation>
        <location evidence="1">Membrane</location>
        <topology evidence="1">Multi-pass membrane protein</topology>
    </subcellularLocation>
</comment>
<evidence type="ECO:0000256" key="6">
    <source>
        <dbReference type="ARBA" id="ARBA00023136"/>
    </source>
</evidence>
<evidence type="ECO:0000313" key="8">
    <source>
        <dbReference type="EMBL" id="KAL1883580.1"/>
    </source>
</evidence>
<proteinExistence type="predicted"/>
<dbReference type="PROSITE" id="PS50893">
    <property type="entry name" value="ABC_TRANSPORTER_2"/>
    <property type="match status" value="1"/>
</dbReference>
<dbReference type="PANTHER" id="PTHR24221:SF288">
    <property type="entry name" value="P-LOOP CONTAINING NUCLEOSIDE TRIPHOSPHATE HYDROLASE PROTEIN"/>
    <property type="match status" value="1"/>
</dbReference>
<comment type="caution">
    <text evidence="8">The sequence shown here is derived from an EMBL/GenBank/DDBJ whole genome shotgun (WGS) entry which is preliminary data.</text>
</comment>
<dbReference type="Proteomes" id="UP001583193">
    <property type="component" value="Unassembled WGS sequence"/>
</dbReference>
<organism evidence="8 9">
    <name type="scientific">Paecilomyces lecythidis</name>
    <dbReference type="NCBI Taxonomy" id="3004212"/>
    <lineage>
        <taxon>Eukaryota</taxon>
        <taxon>Fungi</taxon>
        <taxon>Dikarya</taxon>
        <taxon>Ascomycota</taxon>
        <taxon>Pezizomycotina</taxon>
        <taxon>Eurotiomycetes</taxon>
        <taxon>Eurotiomycetidae</taxon>
        <taxon>Eurotiales</taxon>
        <taxon>Thermoascaceae</taxon>
        <taxon>Paecilomyces</taxon>
    </lineage>
</organism>
<dbReference type="SMART" id="SM00382">
    <property type="entry name" value="AAA"/>
    <property type="match status" value="1"/>
</dbReference>